<feature type="region of interest" description="Disordered" evidence="1">
    <location>
        <begin position="1"/>
        <end position="23"/>
    </location>
</feature>
<dbReference type="EMBL" id="OZ075128">
    <property type="protein sequence ID" value="CAL4958905.1"/>
    <property type="molecule type" value="Genomic_DNA"/>
</dbReference>
<sequence length="141" mass="15896">MANNEGSARRHKGTAADARGRGGEAISRLALGSHQKITPGERAAAVRFIRAALEVLKQYNAMEEEEVEEEYRRAGNLHKYDPDTEWQKRYARVARMYPPPDFIVPRLDEFTKILEEDEQDLPIGLASCVGIFADHPSDDDL</sequence>
<gene>
    <name evidence="2" type="ORF">URODEC1_LOCUS43396</name>
</gene>
<dbReference type="AlphaFoldDB" id="A0ABC8ZCD4"/>
<evidence type="ECO:0000313" key="2">
    <source>
        <dbReference type="EMBL" id="CAL4958905.1"/>
    </source>
</evidence>
<dbReference type="Proteomes" id="UP001497457">
    <property type="component" value="Chromosome 18b"/>
</dbReference>
<reference evidence="3" key="1">
    <citation type="submission" date="2024-06" db="EMBL/GenBank/DDBJ databases">
        <authorList>
            <person name="Ryan C."/>
        </authorList>
    </citation>
    <scope>NUCLEOTIDE SEQUENCE [LARGE SCALE GENOMIC DNA]</scope>
</reference>
<protein>
    <submittedName>
        <fullName evidence="2">Uncharacterized protein</fullName>
    </submittedName>
</protein>
<evidence type="ECO:0000313" key="3">
    <source>
        <dbReference type="Proteomes" id="UP001497457"/>
    </source>
</evidence>
<reference evidence="2 3" key="2">
    <citation type="submission" date="2024-10" db="EMBL/GenBank/DDBJ databases">
        <authorList>
            <person name="Ryan C."/>
        </authorList>
    </citation>
    <scope>NUCLEOTIDE SEQUENCE [LARGE SCALE GENOMIC DNA]</scope>
</reference>
<organism evidence="2 3">
    <name type="scientific">Urochloa decumbens</name>
    <dbReference type="NCBI Taxonomy" id="240449"/>
    <lineage>
        <taxon>Eukaryota</taxon>
        <taxon>Viridiplantae</taxon>
        <taxon>Streptophyta</taxon>
        <taxon>Embryophyta</taxon>
        <taxon>Tracheophyta</taxon>
        <taxon>Spermatophyta</taxon>
        <taxon>Magnoliopsida</taxon>
        <taxon>Liliopsida</taxon>
        <taxon>Poales</taxon>
        <taxon>Poaceae</taxon>
        <taxon>PACMAD clade</taxon>
        <taxon>Panicoideae</taxon>
        <taxon>Panicodae</taxon>
        <taxon>Paniceae</taxon>
        <taxon>Melinidinae</taxon>
        <taxon>Urochloa</taxon>
    </lineage>
</organism>
<proteinExistence type="predicted"/>
<keyword evidence="3" id="KW-1185">Reference proteome</keyword>
<accession>A0ABC8ZCD4</accession>
<name>A0ABC8ZCD4_9POAL</name>
<evidence type="ECO:0000256" key="1">
    <source>
        <dbReference type="SAM" id="MobiDB-lite"/>
    </source>
</evidence>